<dbReference type="OrthoDB" id="2658589at2759"/>
<keyword evidence="2" id="KW-1185">Reference proteome</keyword>
<gene>
    <name evidence="1" type="ORF">GSI_05409</name>
</gene>
<dbReference type="AlphaFoldDB" id="A0A2G8SEG8"/>
<evidence type="ECO:0000313" key="2">
    <source>
        <dbReference type="Proteomes" id="UP000230002"/>
    </source>
</evidence>
<comment type="caution">
    <text evidence="1">The sequence shown here is derived from an EMBL/GenBank/DDBJ whole genome shotgun (WGS) entry which is preliminary data.</text>
</comment>
<accession>A0A2G8SEG8</accession>
<evidence type="ECO:0000313" key="1">
    <source>
        <dbReference type="EMBL" id="PIL32164.1"/>
    </source>
</evidence>
<protein>
    <submittedName>
        <fullName evidence="1">Uncharacterized protein</fullName>
    </submittedName>
</protein>
<sequence>MSIYSIRGLGPTDFNYYRATLKAFLKTLRTRAAIMQGGIVWWIAMEVLAPDAIHLVMAGLSSLVTVHGKAFYQDAGLPYFDNCLTGDEEDFVCACTMGNGAQGQNNGSGTTWKTF</sequence>
<dbReference type="Proteomes" id="UP000230002">
    <property type="component" value="Unassembled WGS sequence"/>
</dbReference>
<dbReference type="EMBL" id="AYKW01000011">
    <property type="protein sequence ID" value="PIL32164.1"/>
    <property type="molecule type" value="Genomic_DNA"/>
</dbReference>
<proteinExistence type="predicted"/>
<organism evidence="1 2">
    <name type="scientific">Ganoderma sinense ZZ0214-1</name>
    <dbReference type="NCBI Taxonomy" id="1077348"/>
    <lineage>
        <taxon>Eukaryota</taxon>
        <taxon>Fungi</taxon>
        <taxon>Dikarya</taxon>
        <taxon>Basidiomycota</taxon>
        <taxon>Agaricomycotina</taxon>
        <taxon>Agaricomycetes</taxon>
        <taxon>Polyporales</taxon>
        <taxon>Polyporaceae</taxon>
        <taxon>Ganoderma</taxon>
    </lineage>
</organism>
<dbReference type="STRING" id="1077348.A0A2G8SEG8"/>
<name>A0A2G8SEG8_9APHY</name>
<reference evidence="1 2" key="1">
    <citation type="journal article" date="2015" name="Sci. Rep.">
        <title>Chromosome-level genome map provides insights into diverse defense mechanisms in the medicinal fungus Ganoderma sinense.</title>
        <authorList>
            <person name="Zhu Y."/>
            <person name="Xu J."/>
            <person name="Sun C."/>
            <person name="Zhou S."/>
            <person name="Xu H."/>
            <person name="Nelson D.R."/>
            <person name="Qian J."/>
            <person name="Song J."/>
            <person name="Luo H."/>
            <person name="Xiang L."/>
            <person name="Li Y."/>
            <person name="Xu Z."/>
            <person name="Ji A."/>
            <person name="Wang L."/>
            <person name="Lu S."/>
            <person name="Hayward A."/>
            <person name="Sun W."/>
            <person name="Li X."/>
            <person name="Schwartz D.C."/>
            <person name="Wang Y."/>
            <person name="Chen S."/>
        </authorList>
    </citation>
    <scope>NUCLEOTIDE SEQUENCE [LARGE SCALE GENOMIC DNA]</scope>
    <source>
        <strain evidence="1 2">ZZ0214-1</strain>
    </source>
</reference>